<dbReference type="GO" id="GO:0005783">
    <property type="term" value="C:endoplasmic reticulum"/>
    <property type="evidence" value="ECO:0007669"/>
    <property type="project" value="TreeGrafter"/>
</dbReference>
<dbReference type="OrthoDB" id="408373at2759"/>
<proteinExistence type="predicted"/>
<dbReference type="GO" id="GO:0016787">
    <property type="term" value="F:hydrolase activity"/>
    <property type="evidence" value="ECO:0007669"/>
    <property type="project" value="UniProtKB-KW"/>
</dbReference>
<evidence type="ECO:0000313" key="4">
    <source>
        <dbReference type="Proteomes" id="UP000572817"/>
    </source>
</evidence>
<dbReference type="Gene3D" id="3.40.50.1820">
    <property type="entry name" value="alpha/beta hydrolase"/>
    <property type="match status" value="1"/>
</dbReference>
<protein>
    <submittedName>
        <fullName evidence="3">Alpha beta hydrolase family protein</fullName>
    </submittedName>
</protein>
<dbReference type="SUPFAM" id="SSF53474">
    <property type="entry name" value="alpha/beta-Hydrolases"/>
    <property type="match status" value="1"/>
</dbReference>
<reference evidence="3" key="1">
    <citation type="submission" date="2020-04" db="EMBL/GenBank/DDBJ databases">
        <title>Genome Assembly and Annotation of Botryosphaeria dothidea sdau 11-99, a Latent Pathogen of Apple Fruit Ring Rot in China.</title>
        <authorList>
            <person name="Yu C."/>
            <person name="Diao Y."/>
            <person name="Lu Q."/>
            <person name="Zhao J."/>
            <person name="Cui S."/>
            <person name="Peng C."/>
            <person name="He B."/>
            <person name="Liu H."/>
        </authorList>
    </citation>
    <scope>NUCLEOTIDE SEQUENCE [LARGE SCALE GENOMIC DNA]</scope>
    <source>
        <strain evidence="3">Sdau11-99</strain>
    </source>
</reference>
<accession>A0A8H4N5C1</accession>
<dbReference type="InterPro" id="IPR052370">
    <property type="entry name" value="Meta-cleavage_hydrolase"/>
</dbReference>
<organism evidence="3 4">
    <name type="scientific">Botryosphaeria dothidea</name>
    <dbReference type="NCBI Taxonomy" id="55169"/>
    <lineage>
        <taxon>Eukaryota</taxon>
        <taxon>Fungi</taxon>
        <taxon>Dikarya</taxon>
        <taxon>Ascomycota</taxon>
        <taxon>Pezizomycotina</taxon>
        <taxon>Dothideomycetes</taxon>
        <taxon>Dothideomycetes incertae sedis</taxon>
        <taxon>Botryosphaeriales</taxon>
        <taxon>Botryosphaeriaceae</taxon>
        <taxon>Botryosphaeria</taxon>
    </lineage>
</organism>
<dbReference type="EMBL" id="WWBZ02000022">
    <property type="protein sequence ID" value="KAF4307813.1"/>
    <property type="molecule type" value="Genomic_DNA"/>
</dbReference>
<dbReference type="PANTHER" id="PTHR43139">
    <property type="entry name" value="SI:DKEY-122A22.2"/>
    <property type="match status" value="1"/>
</dbReference>
<gene>
    <name evidence="3" type="ORF">GTA08_BOTSDO04590</name>
</gene>
<dbReference type="AlphaFoldDB" id="A0A8H4N5C1"/>
<feature type="region of interest" description="Disordered" evidence="1">
    <location>
        <begin position="243"/>
        <end position="283"/>
    </location>
</feature>
<sequence>MPAFHITAASTAASLPYVTAGAAALALLLVAKSVMVPGPSPPSARAKHVLLSPRTTLLPKLSSDEAAALPYPPDVLPGARDVETPYGSLRVYEWGPIEGDKVLLVHGISTPCVALAPLAEELVKRGRRVMLFDLFGRGYSDAPADLPYDARLYTTQILLALASSPLPWTGGARNAFTIAGYSLGGGIAADFTSHFPHLIASLVLIAPGGLIRPAHISWKSKLLYNTPLPSPLIHRLVGRRLYTPPTTAPPPSTPRPASATDAAQAEAGPPVRTRRSNSTLSHPALLVPPRPAITAAAAVNWQLAAHPGFVPAFVSSIRHAPVYAQHVRWRVVGERLAQERAAAEAKGEVARKKVLLVLGQADPIVIADEVRVDAEGVLGGEANLETVVLEAGHEVPMSRAREVAEAMVGF</sequence>
<evidence type="ECO:0000256" key="1">
    <source>
        <dbReference type="SAM" id="MobiDB-lite"/>
    </source>
</evidence>
<dbReference type="Pfam" id="PF12146">
    <property type="entry name" value="Hydrolase_4"/>
    <property type="match status" value="1"/>
</dbReference>
<comment type="caution">
    <text evidence="3">The sequence shown here is derived from an EMBL/GenBank/DDBJ whole genome shotgun (WGS) entry which is preliminary data.</text>
</comment>
<feature type="domain" description="Serine aminopeptidase S33" evidence="2">
    <location>
        <begin position="101"/>
        <end position="222"/>
    </location>
</feature>
<dbReference type="PANTHER" id="PTHR43139:SF65">
    <property type="entry name" value="HYDROLASE FAMILY PROTEIN, PUTATIVE (AFU_ORTHOLOGUE AFUA_6G07060)-RELATED"/>
    <property type="match status" value="1"/>
</dbReference>
<dbReference type="InterPro" id="IPR029058">
    <property type="entry name" value="AB_hydrolase_fold"/>
</dbReference>
<keyword evidence="3" id="KW-0378">Hydrolase</keyword>
<dbReference type="InterPro" id="IPR000073">
    <property type="entry name" value="AB_hydrolase_1"/>
</dbReference>
<dbReference type="Proteomes" id="UP000572817">
    <property type="component" value="Unassembled WGS sequence"/>
</dbReference>
<dbReference type="InterPro" id="IPR022742">
    <property type="entry name" value="Hydrolase_4"/>
</dbReference>
<keyword evidence="4" id="KW-1185">Reference proteome</keyword>
<evidence type="ECO:0000259" key="2">
    <source>
        <dbReference type="Pfam" id="PF12146"/>
    </source>
</evidence>
<dbReference type="PRINTS" id="PR00111">
    <property type="entry name" value="ABHYDROLASE"/>
</dbReference>
<evidence type="ECO:0000313" key="3">
    <source>
        <dbReference type="EMBL" id="KAF4307813.1"/>
    </source>
</evidence>
<name>A0A8H4N5C1_9PEZI</name>